<dbReference type="Proteomes" id="UP000078148">
    <property type="component" value="Chromosome"/>
</dbReference>
<dbReference type="RefSeq" id="WP_060531427.1">
    <property type="nucleotide sequence ID" value="NZ_CP013023.1"/>
</dbReference>
<feature type="transmembrane region" description="Helical" evidence="1">
    <location>
        <begin position="98"/>
        <end position="128"/>
    </location>
</feature>
<feature type="transmembrane region" description="Helical" evidence="1">
    <location>
        <begin position="164"/>
        <end position="185"/>
    </location>
</feature>
<dbReference type="OrthoDB" id="9776525at2"/>
<accession>A0A172ZBF1</accession>
<keyword evidence="3" id="KW-1185">Reference proteome</keyword>
<evidence type="ECO:0008006" key="4">
    <source>
        <dbReference type="Google" id="ProtNLM"/>
    </source>
</evidence>
<dbReference type="AlphaFoldDB" id="A0A172ZBF1"/>
<evidence type="ECO:0000313" key="3">
    <source>
        <dbReference type="Proteomes" id="UP000078148"/>
    </source>
</evidence>
<dbReference type="EMBL" id="CP013023">
    <property type="protein sequence ID" value="ANF94948.1"/>
    <property type="molecule type" value="Genomic_DNA"/>
</dbReference>
<reference evidence="3" key="1">
    <citation type="submission" date="2015-10" db="EMBL/GenBank/DDBJ databases">
        <title>Genome of Paenibacillus bovis sp. nov.</title>
        <authorList>
            <person name="Wu Z."/>
            <person name="Gao C."/>
            <person name="Liu Z."/>
            <person name="Zheng H."/>
        </authorList>
    </citation>
    <scope>NUCLEOTIDE SEQUENCE [LARGE SCALE GENOMIC DNA]</scope>
    <source>
        <strain evidence="3">BD3526</strain>
    </source>
</reference>
<keyword evidence="1" id="KW-1133">Transmembrane helix</keyword>
<dbReference type="InterPro" id="IPR021205">
    <property type="entry name" value="Lanti_perm_SpaE/MutE/EpiE-like"/>
</dbReference>
<evidence type="ECO:0000313" key="2">
    <source>
        <dbReference type="EMBL" id="ANF94948.1"/>
    </source>
</evidence>
<feature type="transmembrane region" description="Helical" evidence="1">
    <location>
        <begin position="224"/>
        <end position="247"/>
    </location>
</feature>
<dbReference type="Pfam" id="PF12730">
    <property type="entry name" value="ABC2_membrane_4"/>
    <property type="match status" value="1"/>
</dbReference>
<reference evidence="2 3" key="2">
    <citation type="journal article" date="2016" name="Int. J. Syst. Evol. Microbiol.">
        <title>Paenibacillus bovis sp. nov., isolated from raw yak (Bos grunniens) milk.</title>
        <authorList>
            <person name="Gao C."/>
            <person name="Han J."/>
            <person name="Liu Z."/>
            <person name="Xu X."/>
            <person name="Hang F."/>
            <person name="Wu Z."/>
        </authorList>
    </citation>
    <scope>NUCLEOTIDE SEQUENCE [LARGE SCALE GENOMIC DNA]</scope>
    <source>
        <strain evidence="2 3">BD3526</strain>
    </source>
</reference>
<feature type="transmembrane region" description="Helical" evidence="1">
    <location>
        <begin position="20"/>
        <end position="37"/>
    </location>
</feature>
<organism evidence="2 3">
    <name type="scientific">Paenibacillus bovis</name>
    <dbReference type="NCBI Taxonomy" id="1616788"/>
    <lineage>
        <taxon>Bacteria</taxon>
        <taxon>Bacillati</taxon>
        <taxon>Bacillota</taxon>
        <taxon>Bacilli</taxon>
        <taxon>Bacillales</taxon>
        <taxon>Paenibacillaceae</taxon>
        <taxon>Paenibacillus</taxon>
    </lineage>
</organism>
<evidence type="ECO:0000256" key="1">
    <source>
        <dbReference type="SAM" id="Phobius"/>
    </source>
</evidence>
<protein>
    <recommendedName>
        <fullName evidence="4">Lantibiotic ABC transporter permease</fullName>
    </recommendedName>
</protein>
<dbReference type="KEGG" id="pbv:AR543_02125"/>
<sequence length="253" mass="27655">MNMTSYLGSEFIKYRRTLTLWLIAAGPLVFAVMQLAFNFIAPGFTDWSRALMNVYNWWSVIGLPFGIILITALSVSYERKSGSPKLLQIHPVRKAGLYLSKLVVLSVQVFVACLLLAAGLVIFCGWNLDGTLPWSTLLYAVGLSWLCAMGQLAIMLLLAHLLSFGWTVIAGLIGLFLSIMLSSGVTGMDYYPWMLPIRALGMTLGFQTNGMSLDVQTLTNQATLVWGSVFGSLAECAIFAGLGAFIFSRKEVG</sequence>
<feature type="transmembrane region" description="Helical" evidence="1">
    <location>
        <begin position="134"/>
        <end position="157"/>
    </location>
</feature>
<name>A0A172ZBF1_9BACL</name>
<dbReference type="CDD" id="cd21807">
    <property type="entry name" value="ABC-2_lan_permease_MutE_EpiE-like"/>
    <property type="match status" value="1"/>
</dbReference>
<keyword evidence="1" id="KW-0472">Membrane</keyword>
<keyword evidence="1" id="KW-0812">Transmembrane</keyword>
<feature type="transmembrane region" description="Helical" evidence="1">
    <location>
        <begin position="57"/>
        <end position="77"/>
    </location>
</feature>
<proteinExistence type="predicted"/>
<dbReference type="STRING" id="1616788.AR543_02125"/>
<gene>
    <name evidence="2" type="ORF">AR543_02125</name>
</gene>